<dbReference type="Gene3D" id="1.20.1250.20">
    <property type="entry name" value="MFS general substrate transporter like domains"/>
    <property type="match status" value="2"/>
</dbReference>
<feature type="transmembrane region" description="Helical" evidence="7">
    <location>
        <begin position="501"/>
        <end position="519"/>
    </location>
</feature>
<sequence>MSTMAVSQAGAGGMTKDERFVILASSLGTVFEWYDFYLYGSLAGIIGAQFFSAYPPATRDIFALLAFAAGFLVRPFGAIVFGRVGDIVGRKYTFLVTILIMGLSTFIVGLLPNAATIGIAAPIILIALRLAQGLALGGEYGGAATYVAEHAPNGKRGYYTSFIQTTATLGLFLSLQVILFTRSALGEPDFAAWGWRIPFLVSVLLLGVSVWIRLRLNESPIFQKMKDEGKSSKAPLTEAFGNWQNGKLVLLALFGGVMGQGVVWYTGQFYALFFLQSILKVDGYTANLLIAWSLLLGTGFFIVFGVLSDKIGRKPIILGGCLIAALTFFPIFKMITTNANPALEKAIESVKVDVVADPAGCGDLFNPVGTRVFTSPCDTARAYLSQSSVKYSTTPGAAGSGVKVMVNGKEVPYANAKDGNPAVLAAVQGAGYPKAGDAGIVKMAHPFDIFRPQVAAVVGLLFVLVLFVTMVYGPIAAMLVELFPTRIRYTSMSLPYHIGNGWFGGLLPATAFAIVASTGDIYAGLWYPVIFASITVVIGLFFLPETKDVDIKST</sequence>
<dbReference type="GO" id="GO:0005886">
    <property type="term" value="C:plasma membrane"/>
    <property type="evidence" value="ECO:0007669"/>
    <property type="project" value="UniProtKB-SubCell"/>
</dbReference>
<feature type="domain" description="Major facilitator superfamily (MFS) profile" evidence="8">
    <location>
        <begin position="21"/>
        <end position="547"/>
    </location>
</feature>
<feature type="transmembrane region" description="Helical" evidence="7">
    <location>
        <begin position="158"/>
        <end position="181"/>
    </location>
</feature>
<evidence type="ECO:0000256" key="6">
    <source>
        <dbReference type="ARBA" id="ARBA00023136"/>
    </source>
</evidence>
<dbReference type="PANTHER" id="PTHR43045:SF7">
    <property type="entry name" value="MAJOR FACILITATOR SUPERFAMILY TRANSPORTER"/>
    <property type="match status" value="1"/>
</dbReference>
<evidence type="ECO:0000256" key="2">
    <source>
        <dbReference type="ARBA" id="ARBA00022448"/>
    </source>
</evidence>
<feature type="transmembrane region" description="Helical" evidence="7">
    <location>
        <begin position="193"/>
        <end position="216"/>
    </location>
</feature>
<dbReference type="GO" id="GO:0022857">
    <property type="term" value="F:transmembrane transporter activity"/>
    <property type="evidence" value="ECO:0007669"/>
    <property type="project" value="InterPro"/>
</dbReference>
<keyword evidence="6 7" id="KW-0472">Membrane</keyword>
<dbReference type="PROSITE" id="PS50850">
    <property type="entry name" value="MFS"/>
    <property type="match status" value="1"/>
</dbReference>
<feature type="transmembrane region" description="Helical" evidence="7">
    <location>
        <begin position="525"/>
        <end position="543"/>
    </location>
</feature>
<dbReference type="SUPFAM" id="SSF103473">
    <property type="entry name" value="MFS general substrate transporter"/>
    <property type="match status" value="1"/>
</dbReference>
<feature type="transmembrane region" description="Helical" evidence="7">
    <location>
        <begin position="61"/>
        <end position="80"/>
    </location>
</feature>
<proteinExistence type="predicted"/>
<evidence type="ECO:0000256" key="4">
    <source>
        <dbReference type="ARBA" id="ARBA00022692"/>
    </source>
</evidence>
<dbReference type="EMBL" id="NAFI01000190">
    <property type="protein sequence ID" value="OSJ01709.1"/>
    <property type="molecule type" value="Genomic_DNA"/>
</dbReference>
<keyword evidence="5 7" id="KW-1133">Transmembrane helix</keyword>
<comment type="subcellular location">
    <subcellularLocation>
        <location evidence="1">Cell membrane</location>
        <topology evidence="1">Multi-pass membrane protein</topology>
    </subcellularLocation>
</comment>
<dbReference type="InterPro" id="IPR036259">
    <property type="entry name" value="MFS_trans_sf"/>
</dbReference>
<name>A0A1X3FXI8_9BRAD</name>
<feature type="transmembrane region" description="Helical" evidence="7">
    <location>
        <begin position="248"/>
        <end position="266"/>
    </location>
</feature>
<feature type="transmembrane region" description="Helical" evidence="7">
    <location>
        <begin position="316"/>
        <end position="335"/>
    </location>
</feature>
<evidence type="ECO:0000313" key="10">
    <source>
        <dbReference type="Proteomes" id="UP000193553"/>
    </source>
</evidence>
<gene>
    <name evidence="9" type="ORF">BSZ18_38560</name>
</gene>
<feature type="transmembrane region" description="Helical" evidence="7">
    <location>
        <begin position="117"/>
        <end position="137"/>
    </location>
</feature>
<feature type="transmembrane region" description="Helical" evidence="7">
    <location>
        <begin position="92"/>
        <end position="111"/>
    </location>
</feature>
<evidence type="ECO:0000256" key="7">
    <source>
        <dbReference type="SAM" id="Phobius"/>
    </source>
</evidence>
<comment type="caution">
    <text evidence="9">The sequence shown here is derived from an EMBL/GenBank/DDBJ whole genome shotgun (WGS) entry which is preliminary data.</text>
</comment>
<organism evidence="9 10">
    <name type="scientific">Bradyrhizobium canariense</name>
    <dbReference type="NCBI Taxonomy" id="255045"/>
    <lineage>
        <taxon>Bacteria</taxon>
        <taxon>Pseudomonadati</taxon>
        <taxon>Pseudomonadota</taxon>
        <taxon>Alphaproteobacteria</taxon>
        <taxon>Hyphomicrobiales</taxon>
        <taxon>Nitrobacteraceae</taxon>
        <taxon>Bradyrhizobium</taxon>
    </lineage>
</organism>
<feature type="transmembrane region" description="Helical" evidence="7">
    <location>
        <begin position="286"/>
        <end position="307"/>
    </location>
</feature>
<dbReference type="CDD" id="cd17369">
    <property type="entry name" value="MFS_ShiA_like"/>
    <property type="match status" value="1"/>
</dbReference>
<reference evidence="9 10" key="1">
    <citation type="submission" date="2017-03" db="EMBL/GenBank/DDBJ databases">
        <title>Whole genome sequences of fourteen strains of Bradyrhizobium canariense and one strain of Bradyrhizobium japonicum isolated from Lupinus (Papilionoideae: Genisteae) species in Algeria.</title>
        <authorList>
            <person name="Crovadore J."/>
            <person name="Chekireb D."/>
            <person name="Brachmann A."/>
            <person name="Chablais R."/>
            <person name="Cochard B."/>
            <person name="Lefort F."/>
        </authorList>
    </citation>
    <scope>NUCLEOTIDE SEQUENCE [LARGE SCALE GENOMIC DNA]</scope>
    <source>
        <strain evidence="9 10">UBMA195</strain>
    </source>
</reference>
<dbReference type="OrthoDB" id="9783227at2"/>
<keyword evidence="2" id="KW-0813">Transport</keyword>
<evidence type="ECO:0000256" key="3">
    <source>
        <dbReference type="ARBA" id="ARBA00022475"/>
    </source>
</evidence>
<dbReference type="AlphaFoldDB" id="A0A1X3FXI8"/>
<evidence type="ECO:0000256" key="1">
    <source>
        <dbReference type="ARBA" id="ARBA00004651"/>
    </source>
</evidence>
<dbReference type="Proteomes" id="UP000193553">
    <property type="component" value="Unassembled WGS sequence"/>
</dbReference>
<protein>
    <submittedName>
        <fullName evidence="9">MFS transporter</fullName>
    </submittedName>
</protein>
<accession>A0A1X3FXI8</accession>
<dbReference type="InterPro" id="IPR005828">
    <property type="entry name" value="MFS_sugar_transport-like"/>
</dbReference>
<dbReference type="Pfam" id="PF00083">
    <property type="entry name" value="Sugar_tr"/>
    <property type="match status" value="2"/>
</dbReference>
<dbReference type="InterPro" id="IPR020846">
    <property type="entry name" value="MFS_dom"/>
</dbReference>
<evidence type="ECO:0000259" key="8">
    <source>
        <dbReference type="PROSITE" id="PS50850"/>
    </source>
</evidence>
<keyword evidence="3" id="KW-1003">Cell membrane</keyword>
<feature type="transmembrane region" description="Helical" evidence="7">
    <location>
        <begin position="454"/>
        <end position="480"/>
    </location>
</feature>
<keyword evidence="4 7" id="KW-0812">Transmembrane</keyword>
<evidence type="ECO:0000313" key="9">
    <source>
        <dbReference type="EMBL" id="OSJ01709.1"/>
    </source>
</evidence>
<dbReference type="PANTHER" id="PTHR43045">
    <property type="entry name" value="SHIKIMATE TRANSPORTER"/>
    <property type="match status" value="1"/>
</dbReference>
<evidence type="ECO:0000256" key="5">
    <source>
        <dbReference type="ARBA" id="ARBA00022989"/>
    </source>
</evidence>